<gene>
    <name evidence="2" type="ORF">F904_00151</name>
</gene>
<proteinExistence type="predicted"/>
<reference evidence="2 3" key="1">
    <citation type="submission" date="2013-02" db="EMBL/GenBank/DDBJ databases">
        <title>The Genome Sequence of Acinetobacter sp. ANC 4105.</title>
        <authorList>
            <consortium name="The Broad Institute Genome Sequencing Platform"/>
            <consortium name="The Broad Institute Genome Sequencing Center for Infectious Disease"/>
            <person name="Cerqueira G."/>
            <person name="Feldgarden M."/>
            <person name="Courvalin P."/>
            <person name="Perichon B."/>
            <person name="Grillot-Courvalin C."/>
            <person name="Clermont D."/>
            <person name="Rocha E."/>
            <person name="Yoon E.-J."/>
            <person name="Nemec A."/>
            <person name="Walker B."/>
            <person name="Young S.K."/>
            <person name="Zeng Q."/>
            <person name="Gargeya S."/>
            <person name="Fitzgerald M."/>
            <person name="Haas B."/>
            <person name="Abouelleil A."/>
            <person name="Alvarado L."/>
            <person name="Arachchi H.M."/>
            <person name="Berlin A.M."/>
            <person name="Chapman S.B."/>
            <person name="Dewar J."/>
            <person name="Goldberg J."/>
            <person name="Griggs A."/>
            <person name="Gujja S."/>
            <person name="Hansen M."/>
            <person name="Howarth C."/>
            <person name="Imamovic A."/>
            <person name="Larimer J."/>
            <person name="McCowan C."/>
            <person name="Murphy C."/>
            <person name="Neiman D."/>
            <person name="Pearson M."/>
            <person name="Priest M."/>
            <person name="Roberts A."/>
            <person name="Saif S."/>
            <person name="Shea T."/>
            <person name="Sisk P."/>
            <person name="Sykes S."/>
            <person name="Wortman J."/>
            <person name="Nusbaum C."/>
            <person name="Birren B."/>
        </authorList>
    </citation>
    <scope>NUCLEOTIDE SEQUENCE [LARGE SCALE GENOMIC DNA]</scope>
    <source>
        <strain evidence="2 3">ANC 4105</strain>
    </source>
</reference>
<dbReference type="AlphaFoldDB" id="N9LM57"/>
<comment type="caution">
    <text evidence="2">The sequence shown here is derived from an EMBL/GenBank/DDBJ whole genome shotgun (WGS) entry which is preliminary data.</text>
</comment>
<evidence type="ECO:0000313" key="3">
    <source>
        <dbReference type="Proteomes" id="UP000013261"/>
    </source>
</evidence>
<feature type="transmembrane region" description="Helical" evidence="1">
    <location>
        <begin position="6"/>
        <end position="29"/>
    </location>
</feature>
<sequence length="30" mass="3505">MHFLKIAIFICFELANLIANLVQVVEFVIR</sequence>
<organism evidence="2 3">
    <name type="scientific">Acinetobacter dispersus</name>
    <dbReference type="NCBI Taxonomy" id="70348"/>
    <lineage>
        <taxon>Bacteria</taxon>
        <taxon>Pseudomonadati</taxon>
        <taxon>Pseudomonadota</taxon>
        <taxon>Gammaproteobacteria</taxon>
        <taxon>Moraxellales</taxon>
        <taxon>Moraxellaceae</taxon>
        <taxon>Acinetobacter</taxon>
    </lineage>
</organism>
<evidence type="ECO:0000256" key="1">
    <source>
        <dbReference type="SAM" id="Phobius"/>
    </source>
</evidence>
<keyword evidence="1" id="KW-0812">Transmembrane</keyword>
<accession>N9LM57</accession>
<keyword evidence="3" id="KW-1185">Reference proteome</keyword>
<keyword evidence="1" id="KW-1133">Transmembrane helix</keyword>
<dbReference type="Proteomes" id="UP000013261">
    <property type="component" value="Unassembled WGS sequence"/>
</dbReference>
<name>N9LM57_9GAMM</name>
<protein>
    <submittedName>
        <fullName evidence="2">Uncharacterized protein</fullName>
    </submittedName>
</protein>
<evidence type="ECO:0000313" key="2">
    <source>
        <dbReference type="EMBL" id="ENW97313.1"/>
    </source>
</evidence>
<keyword evidence="1" id="KW-0472">Membrane</keyword>
<dbReference type="EMBL" id="APRL01000001">
    <property type="protein sequence ID" value="ENW97313.1"/>
    <property type="molecule type" value="Genomic_DNA"/>
</dbReference>
<dbReference type="HOGENOM" id="CLU_3401725_0_0_6"/>